<dbReference type="EMBL" id="CAJGYM010000291">
    <property type="protein sequence ID" value="CAD6200283.1"/>
    <property type="molecule type" value="Genomic_DNA"/>
</dbReference>
<comment type="caution">
    <text evidence="1">The sequence shown here is derived from an EMBL/GenBank/DDBJ whole genome shotgun (WGS) entry which is preliminary data.</text>
</comment>
<keyword evidence="2" id="KW-1185">Reference proteome</keyword>
<dbReference type="PANTHER" id="PTHR15141">
    <property type="entry name" value="TRANSCRIPTION ELONGATION FACTOR B POLYPEPTIDE 3"/>
    <property type="match status" value="1"/>
</dbReference>
<dbReference type="GO" id="GO:0070449">
    <property type="term" value="C:elongin complex"/>
    <property type="evidence" value="ECO:0007669"/>
    <property type="project" value="InterPro"/>
</dbReference>
<accession>A0A8S1HZ74</accession>
<dbReference type="PANTHER" id="PTHR15141:SF76">
    <property type="entry name" value="TRANSCRIPTION ELONGATION FACTOR B POLYPEPTIDE 3"/>
    <property type="match status" value="1"/>
</dbReference>
<organism evidence="1 2">
    <name type="scientific">Caenorhabditis auriculariae</name>
    <dbReference type="NCBI Taxonomy" id="2777116"/>
    <lineage>
        <taxon>Eukaryota</taxon>
        <taxon>Metazoa</taxon>
        <taxon>Ecdysozoa</taxon>
        <taxon>Nematoda</taxon>
        <taxon>Chromadorea</taxon>
        <taxon>Rhabditida</taxon>
        <taxon>Rhabditina</taxon>
        <taxon>Rhabditomorpha</taxon>
        <taxon>Rhabditoidea</taxon>
        <taxon>Rhabditidae</taxon>
        <taxon>Peloderinae</taxon>
        <taxon>Caenorhabditis</taxon>
    </lineage>
</organism>
<evidence type="ECO:0000313" key="2">
    <source>
        <dbReference type="Proteomes" id="UP000835052"/>
    </source>
</evidence>
<dbReference type="AlphaFoldDB" id="A0A8S1HZ74"/>
<dbReference type="OrthoDB" id="21513at2759"/>
<dbReference type="Pfam" id="PF06881">
    <property type="entry name" value="Elongin_A"/>
    <property type="match status" value="1"/>
</dbReference>
<proteinExistence type="predicted"/>
<dbReference type="Proteomes" id="UP000835052">
    <property type="component" value="Unassembled WGS sequence"/>
</dbReference>
<sequence>MRTSSSHDRNVKKFLPVVEKCKSKCTLLQLSQIALGHNLTAIGNVGLCPYSLIKPILEKRTVVELRSFLSCNPGLEEDSDELFEKFVKRHPLCSSTLQIGRETEMSRRSEAADFGRQTLYKGKKMDTGRKGLQSRRRWLQGIADVRITLAQLAEEMTTPTAKDISMARRAVAAGDKTKLSALPQAFVYNSVNPGKLNAKQKSTNAPLMKKTMMMMKLMRR</sequence>
<dbReference type="Gene3D" id="6.10.250.3180">
    <property type="match status" value="1"/>
</dbReference>
<evidence type="ECO:0000313" key="1">
    <source>
        <dbReference type="EMBL" id="CAD6200283.1"/>
    </source>
</evidence>
<protein>
    <submittedName>
        <fullName evidence="1">Uncharacterized protein</fullName>
    </submittedName>
</protein>
<gene>
    <name evidence="1" type="ORF">CAUJ_LOCUS16180</name>
</gene>
<name>A0A8S1HZ74_9PELO</name>
<reference evidence="1" key="1">
    <citation type="submission" date="2020-10" db="EMBL/GenBank/DDBJ databases">
        <authorList>
            <person name="Kikuchi T."/>
        </authorList>
    </citation>
    <scope>NUCLEOTIDE SEQUENCE</scope>
    <source>
        <strain evidence="1">NKZ352</strain>
    </source>
</reference>
<dbReference type="InterPro" id="IPR010684">
    <property type="entry name" value="RNA_pol_II_trans_fac_SIII_A"/>
</dbReference>
<dbReference type="InterPro" id="IPR051870">
    <property type="entry name" value="Elongin-A_domain"/>
</dbReference>
<dbReference type="GO" id="GO:0006368">
    <property type="term" value="P:transcription elongation by RNA polymerase II"/>
    <property type="evidence" value="ECO:0007669"/>
    <property type="project" value="InterPro"/>
</dbReference>